<dbReference type="EMBL" id="KI894024">
    <property type="protein sequence ID" value="OCF23134.1"/>
    <property type="molecule type" value="Genomic_DNA"/>
</dbReference>
<reference evidence="8" key="4">
    <citation type="submission" date="2024-02" db="EMBL/GenBank/DDBJ databases">
        <title>Comparative genomics of Cryptococcus and Kwoniella reveals pathogenesis evolution and contrasting modes of karyotype evolution via chromosome fusion or intercentromeric recombination.</title>
        <authorList>
            <person name="Coelho M.A."/>
            <person name="David-Palma M."/>
            <person name="Shea T."/>
            <person name="Bowers K."/>
            <person name="McGinley-Smith S."/>
            <person name="Mohammad A.W."/>
            <person name="Gnirke A."/>
            <person name="Yurkov A.M."/>
            <person name="Nowrousian M."/>
            <person name="Sun S."/>
            <person name="Cuomo C.A."/>
            <person name="Heitman J."/>
        </authorList>
    </citation>
    <scope>NUCLEOTIDE SEQUENCE</scope>
    <source>
        <strain evidence="8">CBS 10118</strain>
    </source>
</reference>
<reference evidence="7" key="1">
    <citation type="submission" date="2013-07" db="EMBL/GenBank/DDBJ databases">
        <title>The Genome Sequence of Cryptococcus bestiolae CBS10118.</title>
        <authorList>
            <consortium name="The Broad Institute Genome Sequencing Platform"/>
            <person name="Cuomo C."/>
            <person name="Litvintseva A."/>
            <person name="Chen Y."/>
            <person name="Heitman J."/>
            <person name="Sun S."/>
            <person name="Springer D."/>
            <person name="Dromer F."/>
            <person name="Young S.K."/>
            <person name="Zeng Q."/>
            <person name="Gargeya S."/>
            <person name="Fitzgerald M."/>
            <person name="Abouelleil A."/>
            <person name="Alvarado L."/>
            <person name="Berlin A.M."/>
            <person name="Chapman S.B."/>
            <person name="Dewar J."/>
            <person name="Goldberg J."/>
            <person name="Griggs A."/>
            <person name="Gujja S."/>
            <person name="Hansen M."/>
            <person name="Howarth C."/>
            <person name="Imamovic A."/>
            <person name="Larimer J."/>
            <person name="McCowan C."/>
            <person name="Murphy C."/>
            <person name="Pearson M."/>
            <person name="Priest M."/>
            <person name="Roberts A."/>
            <person name="Saif S."/>
            <person name="Shea T."/>
            <person name="Sykes S."/>
            <person name="Wortman J."/>
            <person name="Nusbaum C."/>
            <person name="Birren B."/>
        </authorList>
    </citation>
    <scope>NUCLEOTIDE SEQUENCE [LARGE SCALE GENOMIC DNA]</scope>
    <source>
        <strain evidence="7">CBS 10118</strain>
    </source>
</reference>
<feature type="region of interest" description="Disordered" evidence="5">
    <location>
        <begin position="413"/>
        <end position="594"/>
    </location>
</feature>
<dbReference type="STRING" id="1296100.A0A1B9FWJ1"/>
<evidence type="ECO:0000313" key="9">
    <source>
        <dbReference type="Proteomes" id="UP000092730"/>
    </source>
</evidence>
<feature type="compositionally biased region" description="Polar residues" evidence="5">
    <location>
        <begin position="264"/>
        <end position="278"/>
    </location>
</feature>
<feature type="region of interest" description="Disordered" evidence="5">
    <location>
        <begin position="108"/>
        <end position="209"/>
    </location>
</feature>
<feature type="region of interest" description="Disordered" evidence="5">
    <location>
        <begin position="33"/>
        <end position="56"/>
    </location>
</feature>
<feature type="compositionally biased region" description="Low complexity" evidence="5">
    <location>
        <begin position="471"/>
        <end position="499"/>
    </location>
</feature>
<dbReference type="InterPro" id="IPR027329">
    <property type="entry name" value="TPX2_C"/>
</dbReference>
<feature type="compositionally biased region" description="Polar residues" evidence="5">
    <location>
        <begin position="528"/>
        <end position="537"/>
    </location>
</feature>
<evidence type="ECO:0000256" key="3">
    <source>
        <dbReference type="ARBA" id="ARBA00022490"/>
    </source>
</evidence>
<dbReference type="EMBL" id="CP144547">
    <property type="protein sequence ID" value="WVW86108.1"/>
    <property type="molecule type" value="Genomic_DNA"/>
</dbReference>
<keyword evidence="3" id="KW-0963">Cytoplasm</keyword>
<feature type="compositionally biased region" description="Polar residues" evidence="5">
    <location>
        <begin position="185"/>
        <end position="197"/>
    </location>
</feature>
<evidence type="ECO:0000256" key="2">
    <source>
        <dbReference type="ARBA" id="ARBA00005885"/>
    </source>
</evidence>
<accession>A0A1B9FWJ1</accession>
<feature type="compositionally biased region" description="Basic and acidic residues" evidence="5">
    <location>
        <begin position="615"/>
        <end position="629"/>
    </location>
</feature>
<feature type="region of interest" description="Disordered" evidence="5">
    <location>
        <begin position="264"/>
        <end position="330"/>
    </location>
</feature>
<feature type="compositionally biased region" description="Basic and acidic residues" evidence="5">
    <location>
        <begin position="135"/>
        <end position="153"/>
    </location>
</feature>
<dbReference type="VEuPathDB" id="FungiDB:I302_07486"/>
<feature type="domain" description="TPX2 C-terminal" evidence="6">
    <location>
        <begin position="596"/>
        <end position="655"/>
    </location>
</feature>
<feature type="compositionally biased region" description="Low complexity" evidence="5">
    <location>
        <begin position="300"/>
        <end position="311"/>
    </location>
</feature>
<keyword evidence="9" id="KW-1185">Reference proteome</keyword>
<dbReference type="RefSeq" id="XP_019044204.1">
    <property type="nucleotide sequence ID" value="XM_019194081.1"/>
</dbReference>
<feature type="compositionally biased region" description="Basic and acidic residues" evidence="5">
    <location>
        <begin position="541"/>
        <end position="555"/>
    </location>
</feature>
<feature type="region of interest" description="Disordered" evidence="5">
    <location>
        <begin position="615"/>
        <end position="640"/>
    </location>
</feature>
<feature type="compositionally biased region" description="Basic and acidic residues" evidence="5">
    <location>
        <begin position="350"/>
        <end position="387"/>
    </location>
</feature>
<name>A0A1B9FWJ1_9TREE</name>
<dbReference type="OrthoDB" id="2575493at2759"/>
<feature type="compositionally biased region" description="Polar residues" evidence="5">
    <location>
        <begin position="444"/>
        <end position="458"/>
    </location>
</feature>
<comment type="similarity">
    <text evidence="2">Belongs to the TPX2 family.</text>
</comment>
<comment type="subcellular location">
    <subcellularLocation>
        <location evidence="1">Cytoplasm</location>
        <location evidence="1">Cytoskeleton</location>
    </subcellularLocation>
</comment>
<feature type="compositionally biased region" description="Low complexity" evidence="5">
    <location>
        <begin position="165"/>
        <end position="175"/>
    </location>
</feature>
<organism evidence="7">
    <name type="scientific">Kwoniella bestiolae CBS 10118</name>
    <dbReference type="NCBI Taxonomy" id="1296100"/>
    <lineage>
        <taxon>Eukaryota</taxon>
        <taxon>Fungi</taxon>
        <taxon>Dikarya</taxon>
        <taxon>Basidiomycota</taxon>
        <taxon>Agaricomycotina</taxon>
        <taxon>Tremellomycetes</taxon>
        <taxon>Tremellales</taxon>
        <taxon>Cryptococcaceae</taxon>
        <taxon>Kwoniella</taxon>
    </lineage>
</organism>
<proteinExistence type="inferred from homology"/>
<dbReference type="KEGG" id="kbi:30211885"/>
<evidence type="ECO:0000259" key="6">
    <source>
        <dbReference type="Pfam" id="PF06886"/>
    </source>
</evidence>
<keyword evidence="4" id="KW-0206">Cytoskeleton</keyword>
<feature type="region of interest" description="Disordered" evidence="5">
    <location>
        <begin position="347"/>
        <end position="387"/>
    </location>
</feature>
<protein>
    <recommendedName>
        <fullName evidence="6">TPX2 C-terminal domain-containing protein</fullName>
    </recommendedName>
</protein>
<evidence type="ECO:0000256" key="4">
    <source>
        <dbReference type="ARBA" id="ARBA00023212"/>
    </source>
</evidence>
<reference evidence="8" key="2">
    <citation type="submission" date="2013-07" db="EMBL/GenBank/DDBJ databases">
        <authorList>
            <consortium name="The Broad Institute Genome Sequencing Platform"/>
            <person name="Cuomo C."/>
            <person name="Litvintseva A."/>
            <person name="Chen Y."/>
            <person name="Heitman J."/>
            <person name="Sun S."/>
            <person name="Springer D."/>
            <person name="Dromer F."/>
            <person name="Young S.K."/>
            <person name="Zeng Q."/>
            <person name="Gargeya S."/>
            <person name="Fitzgerald M."/>
            <person name="Abouelleil A."/>
            <person name="Alvarado L."/>
            <person name="Berlin A.M."/>
            <person name="Chapman S.B."/>
            <person name="Dewar J."/>
            <person name="Goldberg J."/>
            <person name="Griggs A."/>
            <person name="Gujja S."/>
            <person name="Hansen M."/>
            <person name="Howarth C."/>
            <person name="Imamovic A."/>
            <person name="Larimer J."/>
            <person name="McCowan C."/>
            <person name="Murphy C."/>
            <person name="Pearson M."/>
            <person name="Priest M."/>
            <person name="Roberts A."/>
            <person name="Saif S."/>
            <person name="Shea T."/>
            <person name="Sykes S."/>
            <person name="Wortman J."/>
            <person name="Nusbaum C."/>
            <person name="Birren B."/>
        </authorList>
    </citation>
    <scope>NUCLEOTIDE SEQUENCE</scope>
    <source>
        <strain evidence="8">CBS 10118</strain>
    </source>
</reference>
<dbReference type="AlphaFoldDB" id="A0A1B9FWJ1"/>
<dbReference type="GeneID" id="30211885"/>
<sequence>MPMDPPQTPWVGLPRFQDESLLLNAEPIFEDSFDGSKGDGLDDWAEDTPQSSKMNVVDSSLDLGDYLPEEDDQSGHGIPISQMISVSDAVEEFRPPKPTEKELVQPVIEHMTHKREGSQSLIPIAGPSKKTKPPISREKNDDFYSRRLSDSTRRNSSTNLHDLHSSLQVSQASSSRLPKPKKTASSRLKASLHTSTLSREKQQVDGLGADGYIQKHTTVTRIPQIPEKPRSTISALSRYLAKSDALQPSLPQNTTSPIALLTANQNEQMPDHSTTQKLSDTKDDSTFTSHRHHSPFSLASTISETSSSHTYTTDRPESVDESSSRRSSMSEKIVGFLSNLLTRSISSSSLRDEVSTAGKEEEDKGDDAVKWDQDRDGTVKMDQDDTVDPKEIEEEHVEANITTNSSITQARNPIASSHHSNHPARIVPLTKPVPFSRPLHIRSQPRSLNGSTDPQSKESVVAKAKPRPLQPSRSSNVSPSSRHPSINKVSSSTSISSNTETRKPTRPITNSAFVSAALAKLPPPGKGHSSSLSNQPVTVKPTERVRDLNERKNVFERLASSSTTVNSATHHPRPSKSMKGSNLTVPIRGHTPGRASNARLAQRAKFDAIVLERQREKERIAEEQRRKREEEEEEEYMRRRKETVVWARPVPEMYRR</sequence>
<evidence type="ECO:0000313" key="8">
    <source>
        <dbReference type="EMBL" id="WVW86108.1"/>
    </source>
</evidence>
<reference evidence="7" key="3">
    <citation type="submission" date="2014-01" db="EMBL/GenBank/DDBJ databases">
        <title>Evolution of pathogenesis and genome organization in the Tremellales.</title>
        <authorList>
            <person name="Cuomo C."/>
            <person name="Litvintseva A."/>
            <person name="Heitman J."/>
            <person name="Chen Y."/>
            <person name="Sun S."/>
            <person name="Springer D."/>
            <person name="Dromer F."/>
            <person name="Young S."/>
            <person name="Zeng Q."/>
            <person name="Chapman S."/>
            <person name="Gujja S."/>
            <person name="Saif S."/>
            <person name="Birren B."/>
        </authorList>
    </citation>
    <scope>NUCLEOTIDE SEQUENCE</scope>
    <source>
        <strain evidence="7">CBS 10118</strain>
    </source>
</reference>
<feature type="compositionally biased region" description="Polar residues" evidence="5">
    <location>
        <begin position="559"/>
        <end position="569"/>
    </location>
</feature>
<dbReference type="Proteomes" id="UP000092730">
    <property type="component" value="Chromosome 7"/>
</dbReference>
<dbReference type="GO" id="GO:0005856">
    <property type="term" value="C:cytoskeleton"/>
    <property type="evidence" value="ECO:0007669"/>
    <property type="project" value="UniProtKB-SubCell"/>
</dbReference>
<evidence type="ECO:0000256" key="5">
    <source>
        <dbReference type="SAM" id="MobiDB-lite"/>
    </source>
</evidence>
<feature type="compositionally biased region" description="Basic and acidic residues" evidence="5">
    <location>
        <begin position="312"/>
        <end position="324"/>
    </location>
</feature>
<dbReference type="Pfam" id="PF06886">
    <property type="entry name" value="TPX2"/>
    <property type="match status" value="1"/>
</dbReference>
<evidence type="ECO:0000256" key="1">
    <source>
        <dbReference type="ARBA" id="ARBA00004245"/>
    </source>
</evidence>
<gene>
    <name evidence="7" type="ORF">I302_07486</name>
    <name evidence="8" type="ORF">I302_108148</name>
</gene>
<evidence type="ECO:0000313" key="7">
    <source>
        <dbReference type="EMBL" id="OCF23134.1"/>
    </source>
</evidence>